<dbReference type="InterPro" id="IPR000644">
    <property type="entry name" value="CBS_dom"/>
</dbReference>
<evidence type="ECO:0000313" key="4">
    <source>
        <dbReference type="Proteomes" id="UP000461670"/>
    </source>
</evidence>
<dbReference type="SMART" id="SM00267">
    <property type="entry name" value="GGDEF"/>
    <property type="match status" value="1"/>
</dbReference>
<proteinExistence type="predicted"/>
<dbReference type="CDD" id="cd04598">
    <property type="entry name" value="CBS_pair_GGDEF_EAL"/>
    <property type="match status" value="1"/>
</dbReference>
<dbReference type="Pfam" id="PF00990">
    <property type="entry name" value="GGDEF"/>
    <property type="match status" value="1"/>
</dbReference>
<evidence type="ECO:0000259" key="1">
    <source>
        <dbReference type="PROSITE" id="PS50883"/>
    </source>
</evidence>
<dbReference type="PROSITE" id="PS50883">
    <property type="entry name" value="EAL"/>
    <property type="match status" value="1"/>
</dbReference>
<dbReference type="AlphaFoldDB" id="A0A7V8FNI9"/>
<gene>
    <name evidence="3" type="primary">pdeA</name>
    <name evidence="3" type="ORF">GAK30_02144</name>
</gene>
<evidence type="ECO:0000313" key="3">
    <source>
        <dbReference type="EMBL" id="KAF1020990.1"/>
    </source>
</evidence>
<dbReference type="InterPro" id="IPR046342">
    <property type="entry name" value="CBS_dom_sf"/>
</dbReference>
<dbReference type="GO" id="GO:0071111">
    <property type="term" value="F:cyclic-guanylate-specific phosphodiesterase activity"/>
    <property type="evidence" value="ECO:0007669"/>
    <property type="project" value="InterPro"/>
</dbReference>
<dbReference type="SUPFAM" id="SSF55073">
    <property type="entry name" value="Nucleotide cyclase"/>
    <property type="match status" value="1"/>
</dbReference>
<name>A0A7V8FNI9_9BURK</name>
<dbReference type="PANTHER" id="PTHR33121:SF76">
    <property type="entry name" value="SIGNALING PROTEIN"/>
    <property type="match status" value="1"/>
</dbReference>
<dbReference type="InterPro" id="IPR043128">
    <property type="entry name" value="Rev_trsase/Diguanyl_cyclase"/>
</dbReference>
<dbReference type="Gene3D" id="3.30.70.270">
    <property type="match status" value="1"/>
</dbReference>
<dbReference type="Pfam" id="PF00571">
    <property type="entry name" value="CBS"/>
    <property type="match status" value="1"/>
</dbReference>
<dbReference type="PROSITE" id="PS50887">
    <property type="entry name" value="GGDEF"/>
    <property type="match status" value="1"/>
</dbReference>
<feature type="domain" description="EAL" evidence="1">
    <location>
        <begin position="18"/>
        <end position="273"/>
    </location>
</feature>
<accession>A0A7V8FNI9</accession>
<sequence>MSTSFLLKPPRQSEGADRSPDRLTVIRLIRQRLLRSVFQPLVDMQSGQVLAHEALIRGPEATPYHRPDALFALAHRARLAPHFELACVEQILRDWAAQPAQDDSLLFVNLSERALLHALRDLPGLLPAWKRPSEADVPLTQLVIELTEHEPVGDLAALISARDALRAQGVRIALDDFGSGHANFRLWYELRPDFVKIDQYFVRHLHRHPEKRQFIQALQTLARPLGATLIAEGIETQEEWAVLRDLGIPIGQGFLLGRPDSQPARQDMAREMPLFEARRPTPRPLYLNQPAQPAILAQLELIASPTASPRSTHNEVAAVFQNHPTLHAMPVVDDGGRPVGLLNRQQFMDRFAQLYFREVHGRKPCMISANAAPRIVERTDGIAELIAILISNDQSYLADGFIVTEQGLYAGLGTGEQLVKAVTEARIEAARHANPLTLLPGNIPLNMHVQWLLDGQAAFAACYADLDHFTFNDHYGYRSGDDMIQLVARLATAHCEPGLDFVGHIGGDDFLLLLRSPDWAARCEAICREFSSAALELFDLPARQAGGFTASDRNGSPQFFPLTTLSIGAVAIAPGQYRDAQEVGAAAAQAKHDAKNARQGLRIRAS</sequence>
<dbReference type="InterPro" id="IPR000160">
    <property type="entry name" value="GGDEF_dom"/>
</dbReference>
<organism evidence="3 4">
    <name type="scientific">Paracidovorax wautersii</name>
    <dbReference type="NCBI Taxonomy" id="1177982"/>
    <lineage>
        <taxon>Bacteria</taxon>
        <taxon>Pseudomonadati</taxon>
        <taxon>Pseudomonadota</taxon>
        <taxon>Betaproteobacteria</taxon>
        <taxon>Burkholderiales</taxon>
        <taxon>Comamonadaceae</taxon>
        <taxon>Paracidovorax</taxon>
    </lineage>
</organism>
<comment type="caution">
    <text evidence="3">The sequence shown here is derived from an EMBL/GenBank/DDBJ whole genome shotgun (WGS) entry which is preliminary data.</text>
</comment>
<reference evidence="4" key="1">
    <citation type="journal article" date="2020" name="MBio">
        <title>Horizontal gene transfer to a defensive symbiont with a reduced genome amongst a multipartite beetle microbiome.</title>
        <authorList>
            <person name="Waterworth S.C."/>
            <person name="Florez L.V."/>
            <person name="Rees E.R."/>
            <person name="Hertweck C."/>
            <person name="Kaltenpoth M."/>
            <person name="Kwan J.C."/>
        </authorList>
    </citation>
    <scope>NUCLEOTIDE SEQUENCE [LARGE SCALE GENOMIC DNA]</scope>
</reference>
<dbReference type="SUPFAM" id="SSF141868">
    <property type="entry name" value="EAL domain-like"/>
    <property type="match status" value="1"/>
</dbReference>
<dbReference type="SUPFAM" id="SSF54631">
    <property type="entry name" value="CBS-domain pair"/>
    <property type="match status" value="1"/>
</dbReference>
<dbReference type="EMBL" id="WNDQ01000027">
    <property type="protein sequence ID" value="KAF1020990.1"/>
    <property type="molecule type" value="Genomic_DNA"/>
</dbReference>
<dbReference type="InterPro" id="IPR050706">
    <property type="entry name" value="Cyclic-di-GMP_PDE-like"/>
</dbReference>
<dbReference type="CDD" id="cd01948">
    <property type="entry name" value="EAL"/>
    <property type="match status" value="1"/>
</dbReference>
<dbReference type="InterPro" id="IPR001633">
    <property type="entry name" value="EAL_dom"/>
</dbReference>
<feature type="domain" description="GGDEF" evidence="2">
    <location>
        <begin position="457"/>
        <end position="606"/>
    </location>
</feature>
<dbReference type="Gene3D" id="3.20.20.450">
    <property type="entry name" value="EAL domain"/>
    <property type="match status" value="1"/>
</dbReference>
<protein>
    <submittedName>
        <fullName evidence="3">Putative cyclic di-GMP phosphodiesterase PdeA</fullName>
    </submittedName>
</protein>
<dbReference type="PANTHER" id="PTHR33121">
    <property type="entry name" value="CYCLIC DI-GMP PHOSPHODIESTERASE PDEF"/>
    <property type="match status" value="1"/>
</dbReference>
<dbReference type="Proteomes" id="UP000461670">
    <property type="component" value="Unassembled WGS sequence"/>
</dbReference>
<dbReference type="SMART" id="SM00052">
    <property type="entry name" value="EAL"/>
    <property type="match status" value="1"/>
</dbReference>
<dbReference type="InterPro" id="IPR029787">
    <property type="entry name" value="Nucleotide_cyclase"/>
</dbReference>
<dbReference type="InterPro" id="IPR035919">
    <property type="entry name" value="EAL_sf"/>
</dbReference>
<dbReference type="Pfam" id="PF00563">
    <property type="entry name" value="EAL"/>
    <property type="match status" value="1"/>
</dbReference>
<evidence type="ECO:0000259" key="2">
    <source>
        <dbReference type="PROSITE" id="PS50887"/>
    </source>
</evidence>